<dbReference type="EMBL" id="CP119311">
    <property type="protein sequence ID" value="WEK37955.1"/>
    <property type="molecule type" value="Genomic_DNA"/>
</dbReference>
<proteinExistence type="predicted"/>
<reference evidence="2" key="1">
    <citation type="submission" date="2023-03" db="EMBL/GenBank/DDBJ databases">
        <title>Andean soil-derived lignocellulolytic bacterial consortium as a source of novel taxa and putative plastic-active enzymes.</title>
        <authorList>
            <person name="Diaz-Garcia L."/>
            <person name="Chuvochina M."/>
            <person name="Feuerriegel G."/>
            <person name="Bunk B."/>
            <person name="Sproer C."/>
            <person name="Streit W.R."/>
            <person name="Rodriguez L.M."/>
            <person name="Overmann J."/>
            <person name="Jimenez D.J."/>
        </authorList>
    </citation>
    <scope>NUCLEOTIDE SEQUENCE</scope>
    <source>
        <strain evidence="2">MAG 7</strain>
    </source>
</reference>
<accession>A0AAJ6BHP8</accession>
<dbReference type="AlphaFoldDB" id="A0AAJ6BHP8"/>
<sequence>MLKHIIGRLLLLSLAAVISQELYAQPGTPGGGLPGSPGGNPGTPPVLCDEIITSRSCRSIITDTAFNPYVTGVLGAWRSNKAYTYYARRKESDPSVATNIRRDGTFNDYTAFWKFQQAVLKPQQDTSRWVWNSELTLLNRKGLEVENRDPLGRYNAGLYGYGLSLPVAVVQNSRYRESAFEGFEDYDFQLLLCDTSCESIRHFNINEYRNDIVTTEKHSGKSSLRIEASEDASFNFPVLPADEDDVLPPLVFSLKPSECNQPSLDNIKISNQILLPTFTPVRGTKMLISAWVKEEQDCKCAGYTNSRIVLFMQRIAGNTVELVFTPKGNIIDGWQRFEGEFALPEDGTGLTVSLQSTGNSVVYFDDLRIHPYHANMRSFVFHPVKLRLMAELDENNYASFYEYDEEGTLVRLKKETERGIKTIQETRSALLKQ</sequence>
<name>A0AAJ6BHP8_9BACT</name>
<gene>
    <name evidence="2" type="ORF">P0Y53_10630</name>
</gene>
<dbReference type="Gene3D" id="2.60.120.260">
    <property type="entry name" value="Galactose-binding domain-like"/>
    <property type="match status" value="1"/>
</dbReference>
<evidence type="ECO:0000313" key="3">
    <source>
        <dbReference type="Proteomes" id="UP001220610"/>
    </source>
</evidence>
<evidence type="ECO:0000313" key="2">
    <source>
        <dbReference type="EMBL" id="WEK37955.1"/>
    </source>
</evidence>
<protein>
    <submittedName>
        <fullName evidence="2">Uncharacterized protein</fullName>
    </submittedName>
</protein>
<evidence type="ECO:0000256" key="1">
    <source>
        <dbReference type="SAM" id="SignalP"/>
    </source>
</evidence>
<dbReference type="Proteomes" id="UP001220610">
    <property type="component" value="Chromosome"/>
</dbReference>
<keyword evidence="1" id="KW-0732">Signal</keyword>
<feature type="signal peptide" evidence="1">
    <location>
        <begin position="1"/>
        <end position="24"/>
    </location>
</feature>
<feature type="chain" id="PRO_5042557295" evidence="1">
    <location>
        <begin position="25"/>
        <end position="433"/>
    </location>
</feature>
<organism evidence="2 3">
    <name type="scientific">Candidatus Pseudobacter hemicellulosilyticus</name>
    <dbReference type="NCBI Taxonomy" id="3121375"/>
    <lineage>
        <taxon>Bacteria</taxon>
        <taxon>Pseudomonadati</taxon>
        <taxon>Bacteroidota</taxon>
        <taxon>Chitinophagia</taxon>
        <taxon>Chitinophagales</taxon>
        <taxon>Chitinophagaceae</taxon>
        <taxon>Pseudobacter</taxon>
    </lineage>
</organism>